<feature type="compositionally biased region" description="Polar residues" evidence="3">
    <location>
        <begin position="64"/>
        <end position="75"/>
    </location>
</feature>
<evidence type="ECO:0000256" key="1">
    <source>
        <dbReference type="ARBA" id="ARBA00009778"/>
    </source>
</evidence>
<proteinExistence type="inferred from homology"/>
<name>A0AAD8U7I8_LOLMU</name>
<evidence type="ECO:0000256" key="2">
    <source>
        <dbReference type="ARBA" id="ARBA00023054"/>
    </source>
</evidence>
<dbReference type="AlphaFoldDB" id="A0AAD8U7I8"/>
<dbReference type="PANTHER" id="PTHR34224">
    <property type="entry name" value="INTERACTOR OF CONSTITUTIVE ACTIVE ROPS 2, CHLOROPLASTIC-RELATED"/>
    <property type="match status" value="1"/>
</dbReference>
<evidence type="ECO:0000313" key="4">
    <source>
        <dbReference type="EMBL" id="KAK1699105.1"/>
    </source>
</evidence>
<feature type="compositionally biased region" description="Basic and acidic residues" evidence="3">
    <location>
        <begin position="88"/>
        <end position="110"/>
    </location>
</feature>
<evidence type="ECO:0000313" key="5">
    <source>
        <dbReference type="Proteomes" id="UP001231189"/>
    </source>
</evidence>
<organism evidence="4 5">
    <name type="scientific">Lolium multiflorum</name>
    <name type="common">Italian ryegrass</name>
    <name type="synonym">Lolium perenne subsp. multiflorum</name>
    <dbReference type="NCBI Taxonomy" id="4521"/>
    <lineage>
        <taxon>Eukaryota</taxon>
        <taxon>Viridiplantae</taxon>
        <taxon>Streptophyta</taxon>
        <taxon>Embryophyta</taxon>
        <taxon>Tracheophyta</taxon>
        <taxon>Spermatophyta</taxon>
        <taxon>Magnoliopsida</taxon>
        <taxon>Liliopsida</taxon>
        <taxon>Poales</taxon>
        <taxon>Poaceae</taxon>
        <taxon>BOP clade</taxon>
        <taxon>Pooideae</taxon>
        <taxon>Poodae</taxon>
        <taxon>Poeae</taxon>
        <taxon>Poeae Chloroplast Group 2 (Poeae type)</taxon>
        <taxon>Loliodinae</taxon>
        <taxon>Loliinae</taxon>
        <taxon>Lolium</taxon>
    </lineage>
</organism>
<dbReference type="EMBL" id="JAUUTY010000001">
    <property type="protein sequence ID" value="KAK1699105.1"/>
    <property type="molecule type" value="Genomic_DNA"/>
</dbReference>
<feature type="compositionally biased region" description="Basic and acidic residues" evidence="3">
    <location>
        <begin position="42"/>
        <end position="62"/>
    </location>
</feature>
<dbReference type="InterPro" id="IPR029688">
    <property type="entry name" value="ICR"/>
</dbReference>
<comment type="similarity">
    <text evidence="1">Belongs to the ICR family.</text>
</comment>
<feature type="region of interest" description="Disordered" evidence="3">
    <location>
        <begin position="27"/>
        <end position="110"/>
    </location>
</feature>
<dbReference type="Proteomes" id="UP001231189">
    <property type="component" value="Unassembled WGS sequence"/>
</dbReference>
<keyword evidence="2" id="KW-0175">Coiled coil</keyword>
<keyword evidence="5" id="KW-1185">Reference proteome</keyword>
<gene>
    <name evidence="4" type="ORF">QYE76_015802</name>
</gene>
<accession>A0AAD8U7I8</accession>
<reference evidence="4" key="1">
    <citation type="submission" date="2023-07" db="EMBL/GenBank/DDBJ databases">
        <title>A chromosome-level genome assembly of Lolium multiflorum.</title>
        <authorList>
            <person name="Chen Y."/>
            <person name="Copetti D."/>
            <person name="Kolliker R."/>
            <person name="Studer B."/>
        </authorList>
    </citation>
    <scope>NUCLEOTIDE SEQUENCE</scope>
    <source>
        <strain evidence="4">02402/16</strain>
        <tissue evidence="4">Leaf</tissue>
    </source>
</reference>
<evidence type="ECO:0000256" key="3">
    <source>
        <dbReference type="SAM" id="MobiDB-lite"/>
    </source>
</evidence>
<comment type="caution">
    <text evidence="4">The sequence shown here is derived from an EMBL/GenBank/DDBJ whole genome shotgun (WGS) entry which is preliminary data.</text>
</comment>
<protein>
    <submittedName>
        <fullName evidence="4">Uncharacterized protein</fullName>
    </submittedName>
</protein>
<dbReference type="PANTHER" id="PTHR34224:SF1">
    <property type="entry name" value="OS05G0514500 PROTEIN"/>
    <property type="match status" value="1"/>
</dbReference>
<sequence length="324" mass="35632">MQEQLAAAEKARKDARAAFVQAKNRFAVKQGDVTSPPAQDNGDDHAPAEHKRLAEVATEDHVTNGGNDETRSISLPATGVLEPILPESENKRDQVDEQVNKASDDRDEVNKNVALVADGDRKRENPEADRLRNKLEVMDREVYEVRAKLMVRDMEADELRVELKAKDTNISELTTKLVAKDTEIAALRASNAALAKTVSDAAEATRETAESRAREAENALRESAAREAQLAERLAASERAREQLEAEEWRLRVQSEQWRKVAEEAAAVLGGAPGGKDIRHGSVGSNNGKMDMRDDVDGEGSGRKRKSGGAVRLLADLWKKKTQK</sequence>
<feature type="region of interest" description="Disordered" evidence="3">
    <location>
        <begin position="271"/>
        <end position="310"/>
    </location>
</feature>